<keyword evidence="13" id="KW-0460">Magnesium</keyword>
<comment type="cofactor">
    <cofactor evidence="1">
        <name>Mg(2+)</name>
        <dbReference type="ChEBI" id="CHEBI:18420"/>
    </cofactor>
</comment>
<dbReference type="Gene3D" id="2.40.50.830">
    <property type="match status" value="1"/>
</dbReference>
<proteinExistence type="inferred from homology"/>
<dbReference type="InterPro" id="IPR029063">
    <property type="entry name" value="SAM-dependent_MTases_sf"/>
</dbReference>
<evidence type="ECO:0000256" key="10">
    <source>
        <dbReference type="ARBA" id="ARBA00022695"/>
    </source>
</evidence>
<keyword evidence="24" id="KW-1185">Reference proteome</keyword>
<dbReference type="EC" id="2.7.7.50" evidence="5"/>
<dbReference type="GO" id="GO:0044423">
    <property type="term" value="C:virion component"/>
    <property type="evidence" value="ECO:0007669"/>
    <property type="project" value="UniProtKB-KW"/>
</dbReference>
<keyword evidence="12" id="KW-0378">Hydrolase</keyword>
<dbReference type="InterPro" id="IPR004971">
    <property type="entry name" value="mRNA_G-N7_MeTrfase_dom"/>
</dbReference>
<dbReference type="GO" id="GO:0050355">
    <property type="term" value="F:inorganic triphosphate phosphatase activity"/>
    <property type="evidence" value="ECO:0007669"/>
    <property type="project" value="InterPro"/>
</dbReference>
<reference evidence="23 24" key="1">
    <citation type="submission" date="2011-10" db="EMBL/GenBank/DDBJ databases">
        <authorList>
            <person name="Darby A."/>
        </authorList>
    </citation>
    <scope>NUCLEOTIDE SEQUENCE [LARGE SCALE GENOMIC DNA]</scope>
    <source>
        <strain evidence="23">Red squirrel UK</strain>
    </source>
</reference>
<dbReference type="Pfam" id="PF10640">
    <property type="entry name" value="MCEL_TPase"/>
    <property type="match status" value="1"/>
</dbReference>
<dbReference type="PROSITE" id="PS51562">
    <property type="entry name" value="RNA_CAP0_MT"/>
    <property type="match status" value="1"/>
</dbReference>
<keyword evidence="9" id="KW-0949">S-adenosyl-L-methionine</keyword>
<dbReference type="PANTHER" id="PTHR12189:SF2">
    <property type="entry name" value="MRNA CAP GUANINE-N7 METHYLTRANSFERASE"/>
    <property type="match status" value="1"/>
</dbReference>
<feature type="domain" description="MRNA cap 0 methyltransferase" evidence="22">
    <location>
        <begin position="556"/>
        <end position="841"/>
    </location>
</feature>
<evidence type="ECO:0000256" key="12">
    <source>
        <dbReference type="ARBA" id="ARBA00022801"/>
    </source>
</evidence>
<name>U3UBK1_9POXV</name>
<keyword evidence="10" id="KW-0548">Nucleotidyltransferase</keyword>
<accession>U3UBK1</accession>
<dbReference type="GO" id="GO:0004484">
    <property type="term" value="F:mRNA guanylyltransferase activity"/>
    <property type="evidence" value="ECO:0007669"/>
    <property type="project" value="UniProtKB-EC"/>
</dbReference>
<dbReference type="EC" id="2.1.1.56" evidence="4"/>
<evidence type="ECO:0000256" key="3">
    <source>
        <dbReference type="ARBA" id="ARBA00008556"/>
    </source>
</evidence>
<dbReference type="GO" id="GO:0004651">
    <property type="term" value="F:polynucleotide 5'-phosphatase activity"/>
    <property type="evidence" value="ECO:0007669"/>
    <property type="project" value="InterPro"/>
</dbReference>
<dbReference type="Gene3D" id="3.30.470.140">
    <property type="match status" value="1"/>
</dbReference>
<evidence type="ECO:0000256" key="6">
    <source>
        <dbReference type="ARBA" id="ARBA00020120"/>
    </source>
</evidence>
<evidence type="ECO:0000256" key="13">
    <source>
        <dbReference type="ARBA" id="ARBA00022842"/>
    </source>
</evidence>
<evidence type="ECO:0000256" key="19">
    <source>
        <dbReference type="ARBA" id="ARBA00033397"/>
    </source>
</evidence>
<protein>
    <recommendedName>
        <fullName evidence="6">mRNA-capping enzyme catalytic subunit</fullName>
        <ecNumber evidence="4">2.1.1.56</ecNumber>
        <ecNumber evidence="5">2.7.7.50</ecNumber>
        <ecNumber evidence="20">3.6.1.74</ecNumber>
    </recommendedName>
    <alternativeName>
        <fullName evidence="19">Virus termination factor large subunit</fullName>
    </alternativeName>
    <alternativeName>
        <fullName evidence="17">mRNA-capping enzyme 97 kDa subunit</fullName>
    </alternativeName>
    <alternativeName>
        <fullName evidence="18">mRNA-capping enzyme large subunit</fullName>
    </alternativeName>
</protein>
<evidence type="ECO:0000256" key="5">
    <source>
        <dbReference type="ARBA" id="ARBA00012475"/>
    </source>
</evidence>
<dbReference type="Gene3D" id="3.20.100.20">
    <property type="match status" value="1"/>
</dbReference>
<dbReference type="GeneID" id="18158395"/>
<keyword evidence="11" id="KW-0479">Metal-binding</keyword>
<evidence type="ECO:0000256" key="2">
    <source>
        <dbReference type="ARBA" id="ARBA00004328"/>
    </source>
</evidence>
<dbReference type="Proteomes" id="UP000144311">
    <property type="component" value="Segment"/>
</dbReference>
<dbReference type="Pfam" id="PF03291">
    <property type="entry name" value="mRNA_G-N7_MeTrfase"/>
    <property type="match status" value="1"/>
</dbReference>
<dbReference type="GO" id="GO:0003723">
    <property type="term" value="F:RNA binding"/>
    <property type="evidence" value="ECO:0007669"/>
    <property type="project" value="UniProtKB-KW"/>
</dbReference>
<dbReference type="InterPro" id="IPR046430">
    <property type="entry name" value="MCEL_TPase_sf"/>
</dbReference>
<gene>
    <name evidence="23" type="primary">D1R</name>
    <name evidence="23" type="ORF">SQPV_0720</name>
</gene>
<evidence type="ECO:0000256" key="4">
    <source>
        <dbReference type="ARBA" id="ARBA00011926"/>
    </source>
</evidence>
<keyword evidence="14" id="KW-0946">Virion</keyword>
<evidence type="ECO:0000256" key="17">
    <source>
        <dbReference type="ARBA" id="ARBA00030246"/>
    </source>
</evidence>
<dbReference type="EC" id="3.6.1.74" evidence="20"/>
<evidence type="ECO:0000256" key="15">
    <source>
        <dbReference type="ARBA" id="ARBA00022884"/>
    </source>
</evidence>
<dbReference type="GO" id="GO:0140818">
    <property type="term" value="F:mRNA 5'-triphosphate monophosphatase activity"/>
    <property type="evidence" value="ECO:0007669"/>
    <property type="project" value="UniProtKB-EC"/>
</dbReference>
<dbReference type="KEGG" id="vg:18158395"/>
<evidence type="ECO:0000256" key="9">
    <source>
        <dbReference type="ARBA" id="ARBA00022691"/>
    </source>
</evidence>
<dbReference type="InterPro" id="IPR039753">
    <property type="entry name" value="RG7MT1"/>
</dbReference>
<dbReference type="Pfam" id="PF21004">
    <property type="entry name" value="MCEL_GT_NTPase"/>
    <property type="match status" value="1"/>
</dbReference>
<dbReference type="InterPro" id="IPR046429">
    <property type="entry name" value="MCEL_NTPase_sf"/>
</dbReference>
<evidence type="ECO:0000313" key="23">
    <source>
        <dbReference type="EMBL" id="CCD83255.1"/>
    </source>
</evidence>
<evidence type="ECO:0000256" key="14">
    <source>
        <dbReference type="ARBA" id="ARBA00022844"/>
    </source>
</evidence>
<comment type="catalytic activity">
    <reaction evidence="21">
        <text>a 5'-end diphospho-ribonucleoside in mRNA + GTP + H(+) = a 5'-end (5'-triphosphoguanosine)-ribonucleoside in mRNA + diphosphate</text>
        <dbReference type="Rhea" id="RHEA:67012"/>
        <dbReference type="Rhea" id="RHEA-COMP:17165"/>
        <dbReference type="Rhea" id="RHEA-COMP:17166"/>
        <dbReference type="ChEBI" id="CHEBI:15378"/>
        <dbReference type="ChEBI" id="CHEBI:33019"/>
        <dbReference type="ChEBI" id="CHEBI:37565"/>
        <dbReference type="ChEBI" id="CHEBI:167616"/>
        <dbReference type="ChEBI" id="CHEBI:167617"/>
        <dbReference type="EC" id="2.7.7.50"/>
    </reaction>
</comment>
<evidence type="ECO:0000256" key="18">
    <source>
        <dbReference type="ARBA" id="ARBA00033175"/>
    </source>
</evidence>
<dbReference type="GO" id="GO:0004482">
    <property type="term" value="F:mRNA 5'-cap (guanine-N7-)-methyltransferase activity"/>
    <property type="evidence" value="ECO:0007669"/>
    <property type="project" value="UniProtKB-EC"/>
</dbReference>
<keyword evidence="15" id="KW-0694">RNA-binding</keyword>
<evidence type="ECO:0000256" key="11">
    <source>
        <dbReference type="ARBA" id="ARBA00022723"/>
    </source>
</evidence>
<reference evidence="23 24" key="2">
    <citation type="submission" date="2013-10" db="EMBL/GenBank/DDBJ databases">
        <title>The genome of epidemic Squirrel Poxvirus reveals novel virulence genes.</title>
        <authorList>
            <person name="Darby A.C."/>
            <person name="McInnes C.J."/>
            <person name="Kjaer K.H."/>
            <person name="Wood A.R."/>
            <person name="Hughes M."/>
            <person name="Martensen P.M."/>
            <person name="Radford A.D."/>
            <person name="Hall N."/>
            <person name="Chantrey J."/>
        </authorList>
    </citation>
    <scope>NUCLEOTIDE SEQUENCE [LARGE SCALE GENOMIC DNA]</scope>
    <source>
        <strain evidence="23">Red squirrel UK</strain>
    </source>
</reference>
<dbReference type="SUPFAM" id="SSF53335">
    <property type="entry name" value="S-adenosyl-L-methionine-dependent methyltransferases"/>
    <property type="match status" value="1"/>
</dbReference>
<comment type="subcellular location">
    <subcellularLocation>
        <location evidence="2">Virion</location>
    </subcellularLocation>
</comment>
<dbReference type="InterPro" id="IPR046428">
    <property type="entry name" value="MCEL_OB_dom_sf"/>
</dbReference>
<evidence type="ECO:0000256" key="20">
    <source>
        <dbReference type="ARBA" id="ARBA00035028"/>
    </source>
</evidence>
<sequence>MDATPEHPLSEFLGELARAAAEVAAEPAAVDVHHELELVFIRPPLAALGAIVGLATEQTSYVLFTVSSRDGVKLRVKLPMSRVHGLDAKNVQLVDAVDDIIWEKKTLVSQRELAGGACLLRHSTEERHIFVDFKKFGSSIKLELVNLIRISARNIVTDFKFKYFLGSGTQAKSSLLHALNHPKSRPNATLEFEVLRRDADATAEQLAEELTTVARAIFMAHPDNVFLVPPVRDPIRTHMLKKQNILSLELQGLYATSKTDGVAATVRVDASGVYCFFNHLGYVIRYPALREVEEPVVLFGEAVRSAEDRRWHVHLIKLVAPTLESRLEEHEFVERRMEGLCDRVVFRAKRFMGPFASVSELTDMLTEELPKQEEGVVLFYASGEAPDMKIKKDNTVDQAVNVTFRYMSSEPVIFGDKATFVEYKRFSDERGFPREHGSGRIVIGDSVAYLNNVYCLSFAGTHDTVGLSRVVLPVKFVAEFSHDGTLLRPRVDKTMRYLYSSGYYGNQHSVVVDHLRDQALSVGDVFVGEKLAEAGRNLANDEFRLNPDTSYFVKNRTRGPLGILSNYVKTLLISLYCSKTFLDNANRRKVLAIDFGNGADLEKYFYGEVALLVATDPDARAIERGCERYNRLNSGIKSRYYKFDYVQETIRSDTFVSSIRKVFYFGRFDIVDWQFAIHYSFHPRHYATVMRNLSELTASGCKVLITTMDGDFLSSITSTRSFVINRALQESENFISFERIDDEQVLVYNPSTMAKPMAEYIVKKEALVRVFGEYGFVLIDHVDFATVVRRGRAFVEGVARMETRQSTRNFFDLNRVALADMRDTDVEELLQYYVVYVFSKR</sequence>
<evidence type="ECO:0000313" key="24">
    <source>
        <dbReference type="Proteomes" id="UP000144311"/>
    </source>
</evidence>
<organism evidence="23 24">
    <name type="scientific">Squirrelpox virus</name>
    <dbReference type="NCBI Taxonomy" id="240426"/>
    <lineage>
        <taxon>Viruses</taxon>
        <taxon>Varidnaviria</taxon>
        <taxon>Bamfordvirae</taxon>
        <taxon>Nucleocytoviricota</taxon>
        <taxon>Pokkesviricetes</taxon>
        <taxon>Chitovirales</taxon>
        <taxon>Poxviridae</taxon>
        <taxon>Chordopoxvirinae</taxon>
        <taxon>Sciuripoxvirus</taxon>
        <taxon>Sciuripoxvirus squirrelpox</taxon>
    </lineage>
</organism>
<keyword evidence="7" id="KW-0489">Methyltransferase</keyword>
<evidence type="ECO:0000256" key="16">
    <source>
        <dbReference type="ARBA" id="ARBA00023268"/>
    </source>
</evidence>
<dbReference type="Gene3D" id="3.40.50.150">
    <property type="entry name" value="Vaccinia Virus protein VP39"/>
    <property type="match status" value="1"/>
</dbReference>
<keyword evidence="8" id="KW-0808">Transferase</keyword>
<dbReference type="InterPro" id="IPR019602">
    <property type="entry name" value="MCEL_TPase"/>
</dbReference>
<evidence type="ECO:0000256" key="8">
    <source>
        <dbReference type="ARBA" id="ARBA00022679"/>
    </source>
</evidence>
<dbReference type="Pfam" id="PF21005">
    <property type="entry name" value="OB_MCEL_GT"/>
    <property type="match status" value="1"/>
</dbReference>
<keyword evidence="16" id="KW-0511">Multifunctional enzyme</keyword>
<dbReference type="GO" id="GO:0046872">
    <property type="term" value="F:metal ion binding"/>
    <property type="evidence" value="ECO:0007669"/>
    <property type="project" value="UniProtKB-KW"/>
</dbReference>
<evidence type="ECO:0000256" key="21">
    <source>
        <dbReference type="ARBA" id="ARBA00044679"/>
    </source>
</evidence>
<dbReference type="RefSeq" id="YP_008658497.1">
    <property type="nucleotide sequence ID" value="NC_022563.1"/>
</dbReference>
<dbReference type="PANTHER" id="PTHR12189">
    <property type="entry name" value="MRNA GUANINE-7- METHYLTRANSFERASE"/>
    <property type="match status" value="1"/>
</dbReference>
<dbReference type="EMBL" id="HE601899">
    <property type="protein sequence ID" value="CCD83255.1"/>
    <property type="molecule type" value="Genomic_DNA"/>
</dbReference>
<evidence type="ECO:0000256" key="1">
    <source>
        <dbReference type="ARBA" id="ARBA00001946"/>
    </source>
</evidence>
<dbReference type="InterPro" id="IPR048426">
    <property type="entry name" value="MCEL_GT_OB"/>
</dbReference>
<evidence type="ECO:0000256" key="7">
    <source>
        <dbReference type="ARBA" id="ARBA00022603"/>
    </source>
</evidence>
<dbReference type="InterPro" id="IPR048425">
    <property type="entry name" value="MCEL_GT_NTPase"/>
</dbReference>
<evidence type="ECO:0000259" key="22">
    <source>
        <dbReference type="PROSITE" id="PS51562"/>
    </source>
</evidence>
<comment type="similarity">
    <text evidence="3">In the N-terminal section; belongs to the dsDNA virus mRNA guanylyltransferase family.</text>
</comment>
<dbReference type="OrthoDB" id="600at10239"/>